<dbReference type="EMBL" id="BGZK01000741">
    <property type="protein sequence ID" value="GBP58658.1"/>
    <property type="molecule type" value="Genomic_DNA"/>
</dbReference>
<keyword evidence="3" id="KW-1185">Reference proteome</keyword>
<dbReference type="OrthoDB" id="8194935at2759"/>
<organism evidence="2 3">
    <name type="scientific">Eumeta variegata</name>
    <name type="common">Bagworm moth</name>
    <name type="synonym">Eumeta japonica</name>
    <dbReference type="NCBI Taxonomy" id="151549"/>
    <lineage>
        <taxon>Eukaryota</taxon>
        <taxon>Metazoa</taxon>
        <taxon>Ecdysozoa</taxon>
        <taxon>Arthropoda</taxon>
        <taxon>Hexapoda</taxon>
        <taxon>Insecta</taxon>
        <taxon>Pterygota</taxon>
        <taxon>Neoptera</taxon>
        <taxon>Endopterygota</taxon>
        <taxon>Lepidoptera</taxon>
        <taxon>Glossata</taxon>
        <taxon>Ditrysia</taxon>
        <taxon>Tineoidea</taxon>
        <taxon>Psychidae</taxon>
        <taxon>Oiketicinae</taxon>
        <taxon>Eumeta</taxon>
    </lineage>
</organism>
<feature type="domain" description="DUF5641" evidence="1">
    <location>
        <begin position="36"/>
        <end position="104"/>
    </location>
</feature>
<reference evidence="2 3" key="1">
    <citation type="journal article" date="2019" name="Commun. Biol.">
        <title>The bagworm genome reveals a unique fibroin gene that provides high tensile strength.</title>
        <authorList>
            <person name="Kono N."/>
            <person name="Nakamura H."/>
            <person name="Ohtoshi R."/>
            <person name="Tomita M."/>
            <person name="Numata K."/>
            <person name="Arakawa K."/>
        </authorList>
    </citation>
    <scope>NUCLEOTIDE SEQUENCE [LARGE SCALE GENOMIC DNA]</scope>
</reference>
<evidence type="ECO:0000313" key="2">
    <source>
        <dbReference type="EMBL" id="GBP58658.1"/>
    </source>
</evidence>
<protein>
    <recommendedName>
        <fullName evidence="1">DUF5641 domain-containing protein</fullName>
    </recommendedName>
</protein>
<sequence length="120" mass="14165">MQTIASDPLAHFLTLSPLKYLSLREINEERLHVLPRYQLIDKIVQSFWTRWKNEYITLQVREKWNTPPNFIRVGSLVLINSENAPPLHRHLDKVEKVFPAKDECESFLSDPREDILSVQL</sequence>
<gene>
    <name evidence="2" type="ORF">EVAR_38119_1</name>
</gene>
<comment type="caution">
    <text evidence="2">The sequence shown here is derived from an EMBL/GenBank/DDBJ whole genome shotgun (WGS) entry which is preliminary data.</text>
</comment>
<dbReference type="Pfam" id="PF18701">
    <property type="entry name" value="DUF5641"/>
    <property type="match status" value="1"/>
</dbReference>
<dbReference type="AlphaFoldDB" id="A0A4C1X4K3"/>
<accession>A0A4C1X4K3</accession>
<name>A0A4C1X4K3_EUMVA</name>
<proteinExistence type="predicted"/>
<evidence type="ECO:0000259" key="1">
    <source>
        <dbReference type="Pfam" id="PF18701"/>
    </source>
</evidence>
<dbReference type="Proteomes" id="UP000299102">
    <property type="component" value="Unassembled WGS sequence"/>
</dbReference>
<evidence type="ECO:0000313" key="3">
    <source>
        <dbReference type="Proteomes" id="UP000299102"/>
    </source>
</evidence>
<dbReference type="InterPro" id="IPR040676">
    <property type="entry name" value="DUF5641"/>
</dbReference>